<dbReference type="GeneID" id="29125378"/>
<dbReference type="EMBL" id="KT624200">
    <property type="protein sequence ID" value="AMM45009.1"/>
    <property type="molecule type" value="Genomic_DNA"/>
</dbReference>
<evidence type="ECO:0000313" key="2">
    <source>
        <dbReference type="Proteomes" id="UP000203261"/>
    </source>
</evidence>
<organism evidence="1 2">
    <name type="scientific">Bacillus phage SP-15</name>
    <dbReference type="NCBI Taxonomy" id="1792032"/>
    <lineage>
        <taxon>Viruses</taxon>
        <taxon>Duplodnaviria</taxon>
        <taxon>Heunggongvirae</taxon>
        <taxon>Uroviricota</taxon>
        <taxon>Caudoviricetes</taxon>
        <taxon>Thornevirus</taxon>
        <taxon>Thornevirus SP15</taxon>
    </lineage>
</organism>
<evidence type="ECO:0000313" key="1">
    <source>
        <dbReference type="EMBL" id="AMM45009.1"/>
    </source>
</evidence>
<reference evidence="1 2" key="1">
    <citation type="submission" date="2015-08" db="EMBL/GenBank/DDBJ databases">
        <authorList>
            <person name="Babu N.S."/>
            <person name="Beckwith C.J."/>
            <person name="Beseler K.G."/>
            <person name="Brison A."/>
            <person name="Carone J.V."/>
            <person name="Caskin T.P."/>
            <person name="Diamond M."/>
            <person name="Durham M.E."/>
            <person name="Foxe J.M."/>
            <person name="Go M."/>
            <person name="Henderson B.A."/>
            <person name="Jones I.B."/>
            <person name="McGettigan J.A."/>
            <person name="Micheletti S.J."/>
            <person name="Nasrallah M.E."/>
            <person name="Ortiz D."/>
            <person name="Piller C.R."/>
            <person name="Privatt S.R."/>
            <person name="Schneider S.L."/>
            <person name="Sharp S."/>
            <person name="Smith T.C."/>
            <person name="Stanton J.D."/>
            <person name="Ullery H.E."/>
            <person name="Wilson R.J."/>
            <person name="Serrano M.G."/>
            <person name="Buck G."/>
            <person name="Lee V."/>
            <person name="Wang Y."/>
            <person name="Carvalho R."/>
            <person name="Voegtly L."/>
            <person name="Shi R."/>
            <person name="Duckworth R."/>
            <person name="Johnson A."/>
            <person name="Loviza R."/>
            <person name="Walstead R."/>
            <person name="Shah Z."/>
            <person name="Kiflezghi M."/>
            <person name="Wade K."/>
            <person name="Ball S.L."/>
            <person name="Bradley K.W."/>
            <person name="Asai D.J."/>
            <person name="Bowman C.A."/>
            <person name="Russell D.A."/>
            <person name="Pope W.H."/>
            <person name="Jacobs-Sera D."/>
            <person name="Hendrix R.W."/>
            <person name="Hatfull G.F."/>
        </authorList>
    </citation>
    <scope>NUCLEOTIDE SEQUENCE [LARGE SCALE GENOMIC DNA]</scope>
</reference>
<dbReference type="RefSeq" id="YP_009302598.1">
    <property type="nucleotide sequence ID" value="NC_031245.1"/>
</dbReference>
<accession>A0A127AWD5</accession>
<sequence>MEIYVISAWECPEFGGGGSSDIVHVGTDSELAKKELVRISKKYEGDEEIAVWLEVWRDGKPVRSINGSGYSSADEINLDNEEDDCTKYHLFYQLQEGKL</sequence>
<dbReference type="KEGG" id="vg:29125378"/>
<keyword evidence="2" id="KW-1185">Reference proteome</keyword>
<proteinExistence type="predicted"/>
<name>A0A127AWD5_9CAUD</name>
<dbReference type="Proteomes" id="UP000203261">
    <property type="component" value="Segment"/>
</dbReference>
<protein>
    <submittedName>
        <fullName evidence="1">Uncharacterized protein</fullName>
    </submittedName>
</protein>
<gene>
    <name evidence="1" type="ORF">SP15_209</name>
</gene>